<dbReference type="Proteomes" id="UP000030690">
    <property type="component" value="Unassembled WGS sequence"/>
</dbReference>
<proteinExistence type="predicted"/>
<reference evidence="2 3" key="1">
    <citation type="submission" date="2013-02" db="EMBL/GenBank/DDBJ databases">
        <title>The Genome Annotation of Plasmodium falciparum Vietnam Oak-Knoll (FVO).</title>
        <authorList>
            <consortium name="The Broad Institute Genome Sequencing Platform"/>
            <consortium name="The Broad Institute Genome Sequencing Center for Infectious Disease"/>
            <person name="Neafsey D."/>
            <person name="Hoffman S."/>
            <person name="Volkman S."/>
            <person name="Rosenthal P."/>
            <person name="Walker B."/>
            <person name="Young S.K."/>
            <person name="Zeng Q."/>
            <person name="Gargeya S."/>
            <person name="Fitzgerald M."/>
            <person name="Haas B."/>
            <person name="Abouelleil A."/>
            <person name="Allen A.W."/>
            <person name="Alvarado L."/>
            <person name="Arachchi H.M."/>
            <person name="Berlin A.M."/>
            <person name="Chapman S.B."/>
            <person name="Gainer-Dewar J."/>
            <person name="Goldberg J."/>
            <person name="Griggs A."/>
            <person name="Gujja S."/>
            <person name="Hansen M."/>
            <person name="Howarth C."/>
            <person name="Imamovic A."/>
            <person name="Ireland A."/>
            <person name="Larimer J."/>
            <person name="McCowan C."/>
            <person name="Murphy C."/>
            <person name="Pearson M."/>
            <person name="Poon T.W."/>
            <person name="Priest M."/>
            <person name="Roberts A."/>
            <person name="Saif S."/>
            <person name="Shea T."/>
            <person name="Sisk P."/>
            <person name="Sykes S."/>
            <person name="Wortman J."/>
            <person name="Nusbaum C."/>
            <person name="Birren B."/>
        </authorList>
    </citation>
    <scope>NUCLEOTIDE SEQUENCE [LARGE SCALE GENOMIC DNA]</scope>
    <source>
        <strain evidence="3">Vietnam Oak-Knoll (FVO)</strain>
    </source>
</reference>
<organism evidence="2 3">
    <name type="scientific">Plasmodium falciparum Vietnam Oak-Knoll</name>
    <name type="common">FVO</name>
    <dbReference type="NCBI Taxonomy" id="1036723"/>
    <lineage>
        <taxon>Eukaryota</taxon>
        <taxon>Sar</taxon>
        <taxon>Alveolata</taxon>
        <taxon>Apicomplexa</taxon>
        <taxon>Aconoidasida</taxon>
        <taxon>Haemosporida</taxon>
        <taxon>Plasmodiidae</taxon>
        <taxon>Plasmodium</taxon>
        <taxon>Plasmodium (Laverania)</taxon>
    </lineage>
</organism>
<evidence type="ECO:0000313" key="3">
    <source>
        <dbReference type="Proteomes" id="UP000030690"/>
    </source>
</evidence>
<dbReference type="EMBL" id="KI925152">
    <property type="protein sequence ID" value="ETW15897.1"/>
    <property type="molecule type" value="Genomic_DNA"/>
</dbReference>
<dbReference type="AlphaFoldDB" id="A0A024V028"/>
<gene>
    <name evidence="2" type="ORF">PFFVO_05228</name>
</gene>
<reference evidence="2 3" key="2">
    <citation type="submission" date="2013-02" db="EMBL/GenBank/DDBJ databases">
        <title>The Genome Sequence of Plasmodium falciparum Vietnam Oak-Knoll (FVO).</title>
        <authorList>
            <consortium name="The Broad Institute Genome Sequencing Platform"/>
            <consortium name="The Broad Institute Genome Sequencing Center for Infectious Disease"/>
            <person name="Neafsey D."/>
            <person name="Cheeseman I."/>
            <person name="Volkman S."/>
            <person name="Adams J."/>
            <person name="Walker B."/>
            <person name="Young S.K."/>
            <person name="Zeng Q."/>
            <person name="Gargeya S."/>
            <person name="Fitzgerald M."/>
            <person name="Haas B."/>
            <person name="Abouelleil A."/>
            <person name="Alvarado L."/>
            <person name="Arachchi H.M."/>
            <person name="Berlin A.M."/>
            <person name="Chapman S.B."/>
            <person name="Dewar J."/>
            <person name="Goldberg J."/>
            <person name="Griggs A."/>
            <person name="Gujja S."/>
            <person name="Hansen M."/>
            <person name="Howarth C."/>
            <person name="Imamovic A."/>
            <person name="Larimer J."/>
            <person name="McCowan C."/>
            <person name="Murphy C."/>
            <person name="Neiman D."/>
            <person name="Pearson M."/>
            <person name="Priest M."/>
            <person name="Roberts A."/>
            <person name="Saif S."/>
            <person name="Shea T."/>
            <person name="Sisk P."/>
            <person name="Sykes S."/>
            <person name="Wortman J."/>
            <person name="Nusbaum C."/>
            <person name="Birren B."/>
        </authorList>
    </citation>
    <scope>NUCLEOTIDE SEQUENCE [LARGE SCALE GENOMIC DNA]</scope>
    <source>
        <strain evidence="3">Vietnam Oak-Knoll (FVO)</strain>
    </source>
</reference>
<evidence type="ECO:0000256" key="1">
    <source>
        <dbReference type="SAM" id="MobiDB-lite"/>
    </source>
</evidence>
<sequence>MKDVKLSKSNINADENCNELNFKNKIKDNNENCEKEKKEYNDISMNRLNVTCSDFSSSSSMDDDDDDNNNNNNVNINNYNNYHCENRLNLFDNKTKMINGKKKEKKKK</sequence>
<name>A0A024V028_PLAFA</name>
<protein>
    <submittedName>
        <fullName evidence="2">Uncharacterized protein</fullName>
    </submittedName>
</protein>
<evidence type="ECO:0000313" key="2">
    <source>
        <dbReference type="EMBL" id="ETW15897.1"/>
    </source>
</evidence>
<feature type="region of interest" description="Disordered" evidence="1">
    <location>
        <begin position="55"/>
        <end position="74"/>
    </location>
</feature>
<accession>A0A024V028</accession>